<dbReference type="AlphaFoldDB" id="A0A4Y8X0C9"/>
<evidence type="ECO:0000256" key="5">
    <source>
        <dbReference type="ARBA" id="ARBA00022771"/>
    </source>
</evidence>
<evidence type="ECO:0000256" key="2">
    <source>
        <dbReference type="ARBA" id="ARBA00012720"/>
    </source>
</evidence>
<evidence type="ECO:0000256" key="8">
    <source>
        <dbReference type="ARBA" id="ARBA00023125"/>
    </source>
</evidence>
<dbReference type="Proteomes" id="UP000560081">
    <property type="component" value="Unassembled WGS sequence"/>
</dbReference>
<evidence type="ECO:0000313" key="17">
    <source>
        <dbReference type="Proteomes" id="UP000560081"/>
    </source>
</evidence>
<keyword evidence="17" id="KW-1185">Reference proteome</keyword>
<dbReference type="PROSITE" id="PS51068">
    <property type="entry name" value="FPG_CAT"/>
    <property type="match status" value="1"/>
</dbReference>
<dbReference type="PANTHER" id="PTHR42697">
    <property type="entry name" value="ENDONUCLEASE 8"/>
    <property type="match status" value="1"/>
</dbReference>
<dbReference type="SUPFAM" id="SSF46946">
    <property type="entry name" value="S13-like H2TH domain"/>
    <property type="match status" value="1"/>
</dbReference>
<dbReference type="InterPro" id="IPR015886">
    <property type="entry name" value="H2TH_FPG"/>
</dbReference>
<gene>
    <name evidence="16" type="ORF">BJ976_001837</name>
</gene>
<dbReference type="RefSeq" id="WP_135030300.1">
    <property type="nucleotide sequence ID" value="NZ_BMLA01000008.1"/>
</dbReference>
<evidence type="ECO:0000256" key="13">
    <source>
        <dbReference type="SAM" id="MobiDB-lite"/>
    </source>
</evidence>
<feature type="region of interest" description="Disordered" evidence="13">
    <location>
        <begin position="256"/>
        <end position="308"/>
    </location>
</feature>
<feature type="compositionally biased region" description="Low complexity" evidence="13">
    <location>
        <begin position="256"/>
        <end position="280"/>
    </location>
</feature>
<dbReference type="SMART" id="SM01232">
    <property type="entry name" value="H2TH"/>
    <property type="match status" value="1"/>
</dbReference>
<keyword evidence="3" id="KW-0479">Metal-binding</keyword>
<name>A0A4Y8X0C9_9MICC</name>
<evidence type="ECO:0000259" key="14">
    <source>
        <dbReference type="PROSITE" id="PS51066"/>
    </source>
</evidence>
<feature type="domain" description="FPG-type" evidence="14">
    <location>
        <begin position="309"/>
        <end position="348"/>
    </location>
</feature>
<evidence type="ECO:0000256" key="10">
    <source>
        <dbReference type="ARBA" id="ARBA00023239"/>
    </source>
</evidence>
<dbReference type="Gene3D" id="3.20.190.10">
    <property type="entry name" value="MutM-like, N-terminal"/>
    <property type="match status" value="1"/>
</dbReference>
<evidence type="ECO:0000256" key="11">
    <source>
        <dbReference type="ARBA" id="ARBA00023268"/>
    </source>
</evidence>
<keyword evidence="6 16" id="KW-0378">Hydrolase</keyword>
<evidence type="ECO:0000256" key="12">
    <source>
        <dbReference type="ARBA" id="ARBA00023295"/>
    </source>
</evidence>
<dbReference type="InterPro" id="IPR035937">
    <property type="entry name" value="FPG_N"/>
</dbReference>
<dbReference type="Gene3D" id="1.10.8.50">
    <property type="match status" value="1"/>
</dbReference>
<dbReference type="GO" id="GO:0003684">
    <property type="term" value="F:damaged DNA binding"/>
    <property type="evidence" value="ECO:0007669"/>
    <property type="project" value="InterPro"/>
</dbReference>
<evidence type="ECO:0000256" key="3">
    <source>
        <dbReference type="ARBA" id="ARBA00022723"/>
    </source>
</evidence>
<dbReference type="InterPro" id="IPR010979">
    <property type="entry name" value="Ribosomal_uS13-like_H2TH"/>
</dbReference>
<sequence length="348" mass="37830">MPEGDSLVRAGHRLRPVLAGRVLTHADLRVPQHATARLEGWTVAEVVPRGKWLLMRLTPPADRPDARPHTLVSHLKMEGRWLVTDLDARWGAPGWQVRCVLETAEHRVLGAQLGRLDLVPTAEEDRLLGYLGPDLLDPSWNDPARGAELLAEGVRRLTARPERPVGLALLDQRTTCGIGNVYRCEVLLLASLDPHRPVGAVPDVPGLLTIARDLLRANVPPSAPYTGWARTTTGVRGNSGRPYGIEVLVPDRGFPGGLPRPLGTGAVDGGADVDAAAPDPSDAHGRASTSGAGPRRPGDAPRPRGPHYWVYGHRTTPCLRCGGPVTFEEYGSPEDDERQLWWCRTCQR</sequence>
<dbReference type="InterPro" id="IPR044090">
    <property type="entry name" value="Nei2_N"/>
</dbReference>
<dbReference type="CDD" id="cd08971">
    <property type="entry name" value="AcNei2_N"/>
    <property type="match status" value="1"/>
</dbReference>
<dbReference type="GO" id="GO:0006284">
    <property type="term" value="P:base-excision repair"/>
    <property type="evidence" value="ECO:0007669"/>
    <property type="project" value="InterPro"/>
</dbReference>
<keyword evidence="12 16" id="KW-0326">Glycosidase</keyword>
<evidence type="ECO:0000256" key="9">
    <source>
        <dbReference type="ARBA" id="ARBA00023204"/>
    </source>
</evidence>
<keyword evidence="11" id="KW-0511">Multifunctional enzyme</keyword>
<dbReference type="SUPFAM" id="SSF57716">
    <property type="entry name" value="Glucocorticoid receptor-like (DNA-binding domain)"/>
    <property type="match status" value="1"/>
</dbReference>
<dbReference type="SMART" id="SM00898">
    <property type="entry name" value="Fapy_DNA_glyco"/>
    <property type="match status" value="1"/>
</dbReference>
<keyword evidence="9" id="KW-0234">DNA repair</keyword>
<dbReference type="EC" id="4.2.99.18" evidence="2"/>
<dbReference type="GO" id="GO:0140078">
    <property type="term" value="F:class I DNA-(apurinic or apyrimidinic site) endonuclease activity"/>
    <property type="evidence" value="ECO:0007669"/>
    <property type="project" value="UniProtKB-EC"/>
</dbReference>
<keyword evidence="8" id="KW-0238">DNA-binding</keyword>
<dbReference type="GO" id="GO:0008270">
    <property type="term" value="F:zinc ion binding"/>
    <property type="evidence" value="ECO:0007669"/>
    <property type="project" value="UniProtKB-KW"/>
</dbReference>
<evidence type="ECO:0000256" key="1">
    <source>
        <dbReference type="ARBA" id="ARBA00009409"/>
    </source>
</evidence>
<organism evidence="16 17">
    <name type="scientific">Micrococcus flavus</name>
    <dbReference type="NCBI Taxonomy" id="384602"/>
    <lineage>
        <taxon>Bacteria</taxon>
        <taxon>Bacillati</taxon>
        <taxon>Actinomycetota</taxon>
        <taxon>Actinomycetes</taxon>
        <taxon>Micrococcales</taxon>
        <taxon>Micrococcaceae</taxon>
        <taxon>Micrococcus</taxon>
    </lineage>
</organism>
<dbReference type="SUPFAM" id="SSF81624">
    <property type="entry name" value="N-terminal domain of MutM-like DNA repair proteins"/>
    <property type="match status" value="1"/>
</dbReference>
<keyword evidence="5" id="KW-0863">Zinc-finger</keyword>
<evidence type="ECO:0000256" key="6">
    <source>
        <dbReference type="ARBA" id="ARBA00022801"/>
    </source>
</evidence>
<comment type="caution">
    <text evidence="16">The sequence shown here is derived from an EMBL/GenBank/DDBJ whole genome shotgun (WGS) entry which is preliminary data.</text>
</comment>
<protein>
    <recommendedName>
        <fullName evidence="2">DNA-(apurinic or apyrimidinic site) lyase</fullName>
        <ecNumber evidence="2">4.2.99.18</ecNumber>
    </recommendedName>
</protein>
<keyword evidence="4" id="KW-0227">DNA damage</keyword>
<dbReference type="InterPro" id="IPR012319">
    <property type="entry name" value="FPG_cat"/>
</dbReference>
<dbReference type="EMBL" id="JACHMC010000001">
    <property type="protein sequence ID" value="MBB4883486.1"/>
    <property type="molecule type" value="Genomic_DNA"/>
</dbReference>
<keyword evidence="7" id="KW-0862">Zinc</keyword>
<evidence type="ECO:0000256" key="4">
    <source>
        <dbReference type="ARBA" id="ARBA00022763"/>
    </source>
</evidence>
<keyword evidence="10 16" id="KW-0456">Lyase</keyword>
<evidence type="ECO:0000256" key="7">
    <source>
        <dbReference type="ARBA" id="ARBA00022833"/>
    </source>
</evidence>
<reference evidence="16 17" key="1">
    <citation type="submission" date="2020-08" db="EMBL/GenBank/DDBJ databases">
        <title>Sequencing the genomes of 1000 actinobacteria strains.</title>
        <authorList>
            <person name="Klenk H.-P."/>
        </authorList>
    </citation>
    <scope>NUCLEOTIDE SEQUENCE [LARGE SCALE GENOMIC DNA]</scope>
    <source>
        <strain evidence="16 17">DSM 19079</strain>
    </source>
</reference>
<proteinExistence type="inferred from homology"/>
<keyword evidence="16" id="KW-0540">Nuclease</keyword>
<dbReference type="PROSITE" id="PS51066">
    <property type="entry name" value="ZF_FPG_2"/>
    <property type="match status" value="1"/>
</dbReference>
<dbReference type="InterPro" id="IPR000214">
    <property type="entry name" value="Znf_DNA_glyclase/AP_lyase"/>
</dbReference>
<feature type="domain" description="Formamidopyrimidine-DNA glycosylase catalytic" evidence="15">
    <location>
        <begin position="2"/>
        <end position="110"/>
    </location>
</feature>
<comment type="similarity">
    <text evidence="1">Belongs to the FPG family.</text>
</comment>
<accession>A0A4Y8X0C9</accession>
<dbReference type="Pfam" id="PF01149">
    <property type="entry name" value="Fapy_DNA_glyco"/>
    <property type="match status" value="1"/>
</dbReference>
<dbReference type="PANTHER" id="PTHR42697:SF1">
    <property type="entry name" value="ENDONUCLEASE 8"/>
    <property type="match status" value="1"/>
</dbReference>
<dbReference type="OrthoDB" id="9800855at2"/>
<evidence type="ECO:0000259" key="15">
    <source>
        <dbReference type="PROSITE" id="PS51068"/>
    </source>
</evidence>
<dbReference type="GO" id="GO:0000703">
    <property type="term" value="F:oxidized pyrimidine nucleobase lesion DNA N-glycosylase activity"/>
    <property type="evidence" value="ECO:0007669"/>
    <property type="project" value="TreeGrafter"/>
</dbReference>
<keyword evidence="16" id="KW-0255">Endonuclease</keyword>
<evidence type="ECO:0000313" key="16">
    <source>
        <dbReference type="EMBL" id="MBB4883486.1"/>
    </source>
</evidence>